<feature type="coiled-coil region" evidence="1">
    <location>
        <begin position="315"/>
        <end position="345"/>
    </location>
</feature>
<comment type="caution">
    <text evidence="4">The sequence shown here is derived from an EMBL/GenBank/DDBJ whole genome shotgun (WGS) entry which is preliminary data.</text>
</comment>
<dbReference type="GO" id="GO:0005509">
    <property type="term" value="F:calcium ion binding"/>
    <property type="evidence" value="ECO:0007669"/>
    <property type="project" value="InterPro"/>
</dbReference>
<dbReference type="OrthoDB" id="290373at2759"/>
<dbReference type="PROSITE" id="PS50222">
    <property type="entry name" value="EF_HAND_2"/>
    <property type="match status" value="1"/>
</dbReference>
<dbReference type="EMBL" id="MPUH01000534">
    <property type="protein sequence ID" value="OMJ78202.1"/>
    <property type="molecule type" value="Genomic_DNA"/>
</dbReference>
<gene>
    <name evidence="4" type="ORF">SteCoe_22048</name>
</gene>
<feature type="domain" description="EF-hand" evidence="3">
    <location>
        <begin position="421"/>
        <end position="456"/>
    </location>
</feature>
<dbReference type="PANTHER" id="PTHR35381:SF1">
    <property type="entry name" value="EF-HAND DOMAIN-CONTAINING PROTEIN"/>
    <property type="match status" value="1"/>
</dbReference>
<dbReference type="SUPFAM" id="SSF47473">
    <property type="entry name" value="EF-hand"/>
    <property type="match status" value="1"/>
</dbReference>
<evidence type="ECO:0000313" key="4">
    <source>
        <dbReference type="EMBL" id="OMJ78202.1"/>
    </source>
</evidence>
<dbReference type="InterPro" id="IPR011992">
    <property type="entry name" value="EF-hand-dom_pair"/>
</dbReference>
<feature type="region of interest" description="Disordered" evidence="2">
    <location>
        <begin position="152"/>
        <end position="173"/>
    </location>
</feature>
<keyword evidence="5" id="KW-1185">Reference proteome</keyword>
<organism evidence="4 5">
    <name type="scientific">Stentor coeruleus</name>
    <dbReference type="NCBI Taxonomy" id="5963"/>
    <lineage>
        <taxon>Eukaryota</taxon>
        <taxon>Sar</taxon>
        <taxon>Alveolata</taxon>
        <taxon>Ciliophora</taxon>
        <taxon>Postciliodesmatophora</taxon>
        <taxon>Heterotrichea</taxon>
        <taxon>Heterotrichida</taxon>
        <taxon>Stentoridae</taxon>
        <taxon>Stentor</taxon>
    </lineage>
</organism>
<protein>
    <recommendedName>
        <fullName evidence="3">EF-hand domain-containing protein</fullName>
    </recommendedName>
</protein>
<reference evidence="4 5" key="1">
    <citation type="submission" date="2016-11" db="EMBL/GenBank/DDBJ databases">
        <title>The macronuclear genome of Stentor coeruleus: a giant cell with tiny introns.</title>
        <authorList>
            <person name="Slabodnick M."/>
            <person name="Ruby J.G."/>
            <person name="Reiff S.B."/>
            <person name="Swart E.C."/>
            <person name="Gosai S."/>
            <person name="Prabakaran S."/>
            <person name="Witkowska E."/>
            <person name="Larue G.E."/>
            <person name="Fisher S."/>
            <person name="Freeman R.M."/>
            <person name="Gunawardena J."/>
            <person name="Chu W."/>
            <person name="Stover N.A."/>
            <person name="Gregory B.D."/>
            <person name="Nowacki M."/>
            <person name="Derisi J."/>
            <person name="Roy S.W."/>
            <person name="Marshall W.F."/>
            <person name="Sood P."/>
        </authorList>
    </citation>
    <scope>NUCLEOTIDE SEQUENCE [LARGE SCALE GENOMIC DNA]</scope>
    <source>
        <strain evidence="4">WM001</strain>
    </source>
</reference>
<feature type="region of interest" description="Disordered" evidence="2">
    <location>
        <begin position="1"/>
        <end position="22"/>
    </location>
</feature>
<dbReference type="Gene3D" id="3.10.20.870">
    <property type="entry name" value="PFU (PLAA family ubiquitin binding), C-terminal domain"/>
    <property type="match status" value="1"/>
</dbReference>
<proteinExistence type="predicted"/>
<dbReference type="InterPro" id="IPR002048">
    <property type="entry name" value="EF_hand_dom"/>
</dbReference>
<dbReference type="Proteomes" id="UP000187209">
    <property type="component" value="Unassembled WGS sequence"/>
</dbReference>
<dbReference type="InterPro" id="IPR038122">
    <property type="entry name" value="PFU_sf"/>
</dbReference>
<evidence type="ECO:0000259" key="3">
    <source>
        <dbReference type="PROSITE" id="PS50222"/>
    </source>
</evidence>
<keyword evidence="1" id="KW-0175">Coiled coil</keyword>
<evidence type="ECO:0000256" key="1">
    <source>
        <dbReference type="SAM" id="Coils"/>
    </source>
</evidence>
<evidence type="ECO:0000256" key="2">
    <source>
        <dbReference type="SAM" id="MobiDB-lite"/>
    </source>
</evidence>
<feature type="compositionally biased region" description="Acidic residues" evidence="2">
    <location>
        <begin position="1"/>
        <end position="14"/>
    </location>
</feature>
<accession>A0A1R2BN57</accession>
<feature type="compositionally biased region" description="Polar residues" evidence="2">
    <location>
        <begin position="163"/>
        <end position="173"/>
    </location>
</feature>
<evidence type="ECO:0000313" key="5">
    <source>
        <dbReference type="Proteomes" id="UP000187209"/>
    </source>
</evidence>
<dbReference type="AlphaFoldDB" id="A0A1R2BN57"/>
<dbReference type="PANTHER" id="PTHR35381">
    <property type="entry name" value="EF-HAND DOMAIN-CONTAINING PROTEIN"/>
    <property type="match status" value="1"/>
</dbReference>
<sequence length="575" mass="67213">MEEPISLSDTEDFSLPDTSLNQTSKDNQDYLIMTIELGDGQQQHIKIHASDDPIQLAHDFIQVHQLNPELEQSLASLIKQNLGLLDKRSQPSPFIKSSISNYQSMTKEVPNGKTMDSTSFLKHKPQINKKSLMITSKQSRNGDIHERLYKLAKKKKPKLDPEPQQSVSEKSTSSYFNPGEILYIKGMTMMHSKLRLAEERQKEKEAKETQELTFKPNINPSQSRYDEKPEDILLKKARDYEFHKQVLREKYAKEEVKECSFKPKIKKNKEPNVNVYEDLYQEAQKRQEKQIELANMKLFPFEPNAEKPKIDKKNLESKEEFIERLVNSKKKLNEEMEKLKALQSTSIDPITGQKFFNPITLQNPEASTRKQDKNIWEYLYSMKDAKKDKIKKCLEDEETNWEEAASKAKIGSQSQKLFDRFRMKQYKKMFEDLDSDHDGKISADHIDLNDVSEKHLEILSPLLEHMLNSGDSIDFNEFAMHLEELRSHLDMNSRASLLKRDKIVEVVEIDPHPQLNPHTIEIAERNRSDENIYDRQLKAKLINQLKFEKLRELQEEVVIKDCSFKPTLITNGRYK</sequence>
<name>A0A1R2BN57_9CILI</name>